<accession>I3D179</accession>
<dbReference type="Proteomes" id="UP000003423">
    <property type="component" value="Unassembled WGS sequence"/>
</dbReference>
<dbReference type="RefSeq" id="WP_008300460.1">
    <property type="nucleotide sequence ID" value="NZ_AEXL02000120.1"/>
</dbReference>
<dbReference type="PATRIC" id="fig|859350.6.peg.1467"/>
<reference evidence="2 3" key="1">
    <citation type="journal article" date="2012" name="J. Bacteriol.">
        <title>Genome sequence of "Candidatus Nitrosopumilus salaria" BD31, an ammonia-oxidizing archaeon from the San Francisco Bay estuary.</title>
        <authorList>
            <person name="Mosier A.C."/>
            <person name="Allen E.E."/>
            <person name="Kim M."/>
            <person name="Ferriera S."/>
            <person name="Francis C.A."/>
        </authorList>
    </citation>
    <scope>NUCLEOTIDE SEQUENCE [LARGE SCALE GENOMIC DNA]</scope>
    <source>
        <strain evidence="2 3">BD31</strain>
    </source>
</reference>
<organism evidence="2 3">
    <name type="scientific">Candidatus Nitrosopumilus salarius BD31</name>
    <dbReference type="NCBI Taxonomy" id="859350"/>
    <lineage>
        <taxon>Archaea</taxon>
        <taxon>Nitrososphaerota</taxon>
        <taxon>Nitrososphaeria</taxon>
        <taxon>Nitrosopumilales</taxon>
        <taxon>Nitrosopumilaceae</taxon>
        <taxon>Nitrosopumilus</taxon>
    </lineage>
</organism>
<protein>
    <submittedName>
        <fullName evidence="2">Uncharacterized protein</fullName>
    </submittedName>
</protein>
<evidence type="ECO:0000313" key="2">
    <source>
        <dbReference type="EMBL" id="EIJ65472.1"/>
    </source>
</evidence>
<proteinExistence type="predicted"/>
<dbReference type="EMBL" id="AEXL02000120">
    <property type="protein sequence ID" value="EIJ65472.1"/>
    <property type="molecule type" value="Genomic_DNA"/>
</dbReference>
<keyword evidence="1" id="KW-0175">Coiled coil</keyword>
<name>I3D179_9ARCH</name>
<gene>
    <name evidence="2" type="ORF">BD31_I0702</name>
</gene>
<dbReference type="AlphaFoldDB" id="I3D179"/>
<evidence type="ECO:0000256" key="1">
    <source>
        <dbReference type="SAM" id="Coils"/>
    </source>
</evidence>
<feature type="coiled-coil region" evidence="1">
    <location>
        <begin position="351"/>
        <end position="385"/>
    </location>
</feature>
<comment type="caution">
    <text evidence="2">The sequence shown here is derived from an EMBL/GenBank/DDBJ whole genome shotgun (WGS) entry which is preliminary data.</text>
</comment>
<dbReference type="OrthoDB" id="3235at2157"/>
<sequence length="426" mass="46406">MNNPILLLFSISVLLLALSVSPASADILPPKKQISFGISGEDVVCESGMFKVTKARTNSVSCVNVKNVSKLVSLGWAKPVNENMLNDAMSQLNLSSGTINQLIITPIPSNFGKESPKLSVGSYDFVFDVCASTQTLVSPSVLIRSDSETKRYELPETVLPNSCVTSALIIKAANPDSVVASLQSKGDISKSILSISEKVDSLSMQLQDAKKSFGKEQTDDNTATGLKIIELRKQLNAAKEDLQRLYFTLYSPEITKFVPEKLSFLGKSIDGESATKIIASPSVSSPNSYNVFFEACAGMKLVRLPVITITSDFESIDVKLGEKIAPETCQMSSAKITATEPESIFVTPAGNADSSTRADELDMEIDDLQKQLTSEKELLKTLIHNSKRPDNFNEQLSMHVDKITKLRNDVISAKAELSKILYLTYK</sequence>
<evidence type="ECO:0000313" key="3">
    <source>
        <dbReference type="Proteomes" id="UP000003423"/>
    </source>
</evidence>
<keyword evidence="3" id="KW-1185">Reference proteome</keyword>